<sequence length="259" mass="24767">MTPQPGLDPHDTRPLDPVPGEPAPDFDAPRPTAPEPTGFVGGFRTEPAAGATPDESPEDILARPPAARDVADELAAPPRRRLPALTLALGAGVLLSAGFLAGVEVQKDHAGGGTGQGAAQQGANPFTARTAGGSQPGGGRAAAAPGGATSGAGAGSGSDLTTGTVKVVDDSFIYVSDSAGNIVKVKTDAGTKIQVTRDGRTVDLKPGDTVVVRGATGADGAVTATSVAQGTAPVGRGGAGTTGNPGTAGGAGGATGGAG</sequence>
<feature type="compositionally biased region" description="Gly residues" evidence="1">
    <location>
        <begin position="235"/>
        <end position="259"/>
    </location>
</feature>
<feature type="region of interest" description="Disordered" evidence="1">
    <location>
        <begin position="109"/>
        <end position="160"/>
    </location>
</feature>
<organism evidence="2 3">
    <name type="scientific">Embleya scabrispora</name>
    <dbReference type="NCBI Taxonomy" id="159449"/>
    <lineage>
        <taxon>Bacteria</taxon>
        <taxon>Bacillati</taxon>
        <taxon>Actinomycetota</taxon>
        <taxon>Actinomycetes</taxon>
        <taxon>Kitasatosporales</taxon>
        <taxon>Streptomycetaceae</taxon>
        <taxon>Embleya</taxon>
    </lineage>
</organism>
<comment type="caution">
    <text evidence="2">The sequence shown here is derived from an EMBL/GenBank/DDBJ whole genome shotgun (WGS) entry which is preliminary data.</text>
</comment>
<feature type="region of interest" description="Disordered" evidence="1">
    <location>
        <begin position="229"/>
        <end position="259"/>
    </location>
</feature>
<evidence type="ECO:0000256" key="1">
    <source>
        <dbReference type="SAM" id="MobiDB-lite"/>
    </source>
</evidence>
<feature type="region of interest" description="Disordered" evidence="1">
    <location>
        <begin position="1"/>
        <end position="75"/>
    </location>
</feature>
<gene>
    <name evidence="2" type="ORF">B4N89_29185</name>
</gene>
<name>A0A1T3P5S8_9ACTN</name>
<evidence type="ECO:0000313" key="3">
    <source>
        <dbReference type="Proteomes" id="UP000190037"/>
    </source>
</evidence>
<accession>A0A1T3P5S8</accession>
<dbReference type="EMBL" id="MWQN01000001">
    <property type="protein sequence ID" value="OPC84457.1"/>
    <property type="molecule type" value="Genomic_DNA"/>
</dbReference>
<dbReference type="STRING" id="159449.B4N89_29185"/>
<reference evidence="2 3" key="1">
    <citation type="submission" date="2017-03" db="EMBL/GenBank/DDBJ databases">
        <title>Draft genome sequence of Streptomyces scabrisporus NF3, endophyte isolated from Amphipterygium adstringens.</title>
        <authorList>
            <person name="Vazquez M."/>
            <person name="Ceapa C.D."/>
            <person name="Rodriguez Luna D."/>
            <person name="Sanchez Esquivel S."/>
        </authorList>
    </citation>
    <scope>NUCLEOTIDE SEQUENCE [LARGE SCALE GENOMIC DNA]</scope>
    <source>
        <strain evidence="2 3">NF3</strain>
    </source>
</reference>
<dbReference type="RefSeq" id="WP_078978753.1">
    <property type="nucleotide sequence ID" value="NZ_MWQN01000001.1"/>
</dbReference>
<keyword evidence="3" id="KW-1185">Reference proteome</keyword>
<proteinExistence type="predicted"/>
<dbReference type="Proteomes" id="UP000190037">
    <property type="component" value="Unassembled WGS sequence"/>
</dbReference>
<dbReference type="OrthoDB" id="3872460at2"/>
<feature type="compositionally biased region" description="Low complexity" evidence="1">
    <location>
        <begin position="117"/>
        <end position="133"/>
    </location>
</feature>
<protein>
    <recommendedName>
        <fullName evidence="4">DUF5666 domain-containing protein</fullName>
    </recommendedName>
</protein>
<evidence type="ECO:0008006" key="4">
    <source>
        <dbReference type="Google" id="ProtNLM"/>
    </source>
</evidence>
<evidence type="ECO:0000313" key="2">
    <source>
        <dbReference type="EMBL" id="OPC84457.1"/>
    </source>
</evidence>
<dbReference type="AlphaFoldDB" id="A0A1T3P5S8"/>